<feature type="transmembrane region" description="Helical" evidence="2">
    <location>
        <begin position="211"/>
        <end position="228"/>
    </location>
</feature>
<evidence type="ECO:0000256" key="1">
    <source>
        <dbReference type="SAM" id="MobiDB-lite"/>
    </source>
</evidence>
<accession>A0A9D2NFB3</accession>
<organism evidence="3 4">
    <name type="scientific">Candidatus Eisenbergiella merdavium</name>
    <dbReference type="NCBI Taxonomy" id="2838551"/>
    <lineage>
        <taxon>Bacteria</taxon>
        <taxon>Bacillati</taxon>
        <taxon>Bacillota</taxon>
        <taxon>Clostridia</taxon>
        <taxon>Lachnospirales</taxon>
        <taxon>Lachnospiraceae</taxon>
        <taxon>Eisenbergiella</taxon>
    </lineage>
</organism>
<feature type="transmembrane region" description="Helical" evidence="2">
    <location>
        <begin position="391"/>
        <end position="407"/>
    </location>
</feature>
<feature type="region of interest" description="Disordered" evidence="1">
    <location>
        <begin position="457"/>
        <end position="488"/>
    </location>
</feature>
<evidence type="ECO:0000313" key="3">
    <source>
        <dbReference type="EMBL" id="HJC24108.1"/>
    </source>
</evidence>
<dbReference type="EMBL" id="DWWS01000036">
    <property type="protein sequence ID" value="HJC24108.1"/>
    <property type="molecule type" value="Genomic_DNA"/>
</dbReference>
<feature type="transmembrane region" description="Helical" evidence="2">
    <location>
        <begin position="298"/>
        <end position="318"/>
    </location>
</feature>
<name>A0A9D2NFB3_9FIRM</name>
<keyword evidence="2" id="KW-0472">Membrane</keyword>
<feature type="transmembrane region" description="Helical" evidence="2">
    <location>
        <begin position="180"/>
        <end position="199"/>
    </location>
</feature>
<protein>
    <submittedName>
        <fullName evidence="3">Uncharacterized protein</fullName>
    </submittedName>
</protein>
<dbReference type="AlphaFoldDB" id="A0A9D2NFB3"/>
<sequence>MSYRRSGVNYILWALYGLTVCAALTIQAKEVCMLLGWGEAQWYLPAAAGVILLLFLVLFLPFRLLSGRRGAKRREKRQKKSGFLRRAVEGGYLTLLIAVSFSLRLWSMGGADGSGMRGAQAALTSLSGFPFASLTFSSLYAWLKLLLSGLTESGIRTAGFLPPLYETLGVLLFYPALRRLAGRLPAVTVTAVLAFFPVLPGLSASGGQDGFFLTAASILLLFSSLFITRTDRFLAGPSSAQKRRANGSLAVLAGCAVLCGFFAGAAVFLDLAFFPLLIFPVWASLFVRPGGRPQERAGSLALLLAAALGYAALLAIQIRLSGEGPAEILAARYGLAGGFPGVPAGSGLWAEGFSAGNTALAPGAAAYWTIPLVCLCILYVFGFFDQKGNLGSVWLPSFLISTFLRLFAENGGAEDAAALLFWLVMAGMGLHGAFFREDRKRTDAEGVQEAFQAVPAGEAQREGTLAAKREPLPGEPIPNPLPVPKRHERKEMDYAYEPGEDEMFFDIDRVEEGDDFDFQ</sequence>
<gene>
    <name evidence="3" type="ORF">H9761_10420</name>
</gene>
<keyword evidence="2" id="KW-0812">Transmembrane</keyword>
<proteinExistence type="predicted"/>
<feature type="transmembrane region" description="Helical" evidence="2">
    <location>
        <begin position="249"/>
        <end position="278"/>
    </location>
</feature>
<evidence type="ECO:0000313" key="4">
    <source>
        <dbReference type="Proteomes" id="UP000823891"/>
    </source>
</evidence>
<feature type="transmembrane region" description="Helical" evidence="2">
    <location>
        <begin position="330"/>
        <end position="350"/>
    </location>
</feature>
<dbReference type="Proteomes" id="UP000823891">
    <property type="component" value="Unassembled WGS sequence"/>
</dbReference>
<feature type="transmembrane region" description="Helical" evidence="2">
    <location>
        <begin position="126"/>
        <end position="147"/>
    </location>
</feature>
<feature type="transmembrane region" description="Helical" evidence="2">
    <location>
        <begin position="44"/>
        <end position="66"/>
    </location>
</feature>
<feature type="transmembrane region" description="Helical" evidence="2">
    <location>
        <begin position="365"/>
        <end position="384"/>
    </location>
</feature>
<evidence type="ECO:0000256" key="2">
    <source>
        <dbReference type="SAM" id="Phobius"/>
    </source>
</evidence>
<feature type="transmembrane region" description="Helical" evidence="2">
    <location>
        <begin position="419"/>
        <end position="435"/>
    </location>
</feature>
<feature type="compositionally biased region" description="Pro residues" evidence="1">
    <location>
        <begin position="473"/>
        <end position="483"/>
    </location>
</feature>
<comment type="caution">
    <text evidence="3">The sequence shown here is derived from an EMBL/GenBank/DDBJ whole genome shotgun (WGS) entry which is preliminary data.</text>
</comment>
<feature type="transmembrane region" description="Helical" evidence="2">
    <location>
        <begin position="87"/>
        <end position="106"/>
    </location>
</feature>
<reference evidence="3" key="1">
    <citation type="journal article" date="2021" name="PeerJ">
        <title>Extensive microbial diversity within the chicken gut microbiome revealed by metagenomics and culture.</title>
        <authorList>
            <person name="Gilroy R."/>
            <person name="Ravi A."/>
            <person name="Getino M."/>
            <person name="Pursley I."/>
            <person name="Horton D.L."/>
            <person name="Alikhan N.F."/>
            <person name="Baker D."/>
            <person name="Gharbi K."/>
            <person name="Hall N."/>
            <person name="Watson M."/>
            <person name="Adriaenssens E.M."/>
            <person name="Foster-Nyarko E."/>
            <person name="Jarju S."/>
            <person name="Secka A."/>
            <person name="Antonio M."/>
            <person name="Oren A."/>
            <person name="Chaudhuri R.R."/>
            <person name="La Ragione R."/>
            <person name="Hildebrand F."/>
            <person name="Pallen M.J."/>
        </authorList>
    </citation>
    <scope>NUCLEOTIDE SEQUENCE</scope>
    <source>
        <strain evidence="3">USAMLcec2-132</strain>
    </source>
</reference>
<keyword evidence="2" id="KW-1133">Transmembrane helix</keyword>
<reference evidence="3" key="2">
    <citation type="submission" date="2021-04" db="EMBL/GenBank/DDBJ databases">
        <authorList>
            <person name="Gilroy R."/>
        </authorList>
    </citation>
    <scope>NUCLEOTIDE SEQUENCE</scope>
    <source>
        <strain evidence="3">USAMLcec2-132</strain>
    </source>
</reference>